<gene>
    <name evidence="1" type="ORF">UCDDA912_g06388</name>
</gene>
<keyword evidence="2" id="KW-1185">Reference proteome</keyword>
<sequence length="113" mass="12221">MASRGRAKVLHHSSTVSALPVHAGYGVSQDEHDLIDGSIYMCGFPSLDANLSTVLPVDYLCKTIVANATRDPSRAGLDFDFVEEQAPSFRQFSDLLNAAGSGHSLIPSTEWRK</sequence>
<accession>A0A0G2HEY6</accession>
<evidence type="ECO:0000313" key="1">
    <source>
        <dbReference type="EMBL" id="KKY33678.1"/>
    </source>
</evidence>
<reference evidence="1 2" key="1">
    <citation type="submission" date="2015-05" db="EMBL/GenBank/DDBJ databases">
        <title>Distinctive expansion of gene families associated with plant cell wall degradation and secondary metabolism in the genomes of grapevine trunk pathogens.</title>
        <authorList>
            <person name="Lawrence D.P."/>
            <person name="Travadon R."/>
            <person name="Rolshausen P.E."/>
            <person name="Baumgartner K."/>
        </authorList>
    </citation>
    <scope>NUCLEOTIDE SEQUENCE [LARGE SCALE GENOMIC DNA]</scope>
    <source>
        <strain evidence="1">DA912</strain>
    </source>
</reference>
<dbReference type="AlphaFoldDB" id="A0A0G2HEY6"/>
<dbReference type="EMBL" id="LCUC01000236">
    <property type="protein sequence ID" value="KKY33678.1"/>
    <property type="molecule type" value="Genomic_DNA"/>
</dbReference>
<proteinExistence type="predicted"/>
<dbReference type="STRING" id="1214573.A0A0G2HEY6"/>
<dbReference type="OrthoDB" id="5334845at2759"/>
<reference evidence="1 2" key="2">
    <citation type="submission" date="2015-05" db="EMBL/GenBank/DDBJ databases">
        <authorList>
            <person name="Morales-Cruz A."/>
            <person name="Amrine K.C."/>
            <person name="Cantu D."/>
        </authorList>
    </citation>
    <scope>NUCLEOTIDE SEQUENCE [LARGE SCALE GENOMIC DNA]</scope>
    <source>
        <strain evidence="1">DA912</strain>
    </source>
</reference>
<name>A0A0G2HEY6_9PEZI</name>
<evidence type="ECO:0000313" key="2">
    <source>
        <dbReference type="Proteomes" id="UP000034680"/>
    </source>
</evidence>
<comment type="caution">
    <text evidence="1">The sequence shown here is derived from an EMBL/GenBank/DDBJ whole genome shotgun (WGS) entry which is preliminary data.</text>
</comment>
<dbReference type="Proteomes" id="UP000034680">
    <property type="component" value="Unassembled WGS sequence"/>
</dbReference>
<protein>
    <submittedName>
        <fullName evidence="1">Putative polyketide synthase</fullName>
    </submittedName>
</protein>
<organism evidence="1 2">
    <name type="scientific">Diaporthe ampelina</name>
    <dbReference type="NCBI Taxonomy" id="1214573"/>
    <lineage>
        <taxon>Eukaryota</taxon>
        <taxon>Fungi</taxon>
        <taxon>Dikarya</taxon>
        <taxon>Ascomycota</taxon>
        <taxon>Pezizomycotina</taxon>
        <taxon>Sordariomycetes</taxon>
        <taxon>Sordariomycetidae</taxon>
        <taxon>Diaporthales</taxon>
        <taxon>Diaporthaceae</taxon>
        <taxon>Diaporthe</taxon>
    </lineage>
</organism>